<keyword evidence="1" id="KW-0479">Metal-binding</keyword>
<dbReference type="InterPro" id="IPR051834">
    <property type="entry name" value="RING_finger_E3_ligase"/>
</dbReference>
<keyword evidence="2" id="KW-0863">Zinc-finger</keyword>
<dbReference type="GO" id="GO:0006511">
    <property type="term" value="P:ubiquitin-dependent protein catabolic process"/>
    <property type="evidence" value="ECO:0007669"/>
    <property type="project" value="TreeGrafter"/>
</dbReference>
<evidence type="ECO:0000256" key="2">
    <source>
        <dbReference type="ARBA" id="ARBA00022771"/>
    </source>
</evidence>
<dbReference type="PANTHER" id="PTHR45931">
    <property type="entry name" value="SI:CH211-59O9.10"/>
    <property type="match status" value="1"/>
</dbReference>
<proteinExistence type="predicted"/>
<dbReference type="GO" id="GO:0008270">
    <property type="term" value="F:zinc ion binding"/>
    <property type="evidence" value="ECO:0007669"/>
    <property type="project" value="UniProtKB-KW"/>
</dbReference>
<dbReference type="AlphaFoldDB" id="A0A6C0LYW0"/>
<feature type="domain" description="RING-type" evidence="4">
    <location>
        <begin position="205"/>
        <end position="247"/>
    </location>
</feature>
<accession>A0A6C0LYW0</accession>
<evidence type="ECO:0000256" key="1">
    <source>
        <dbReference type="ARBA" id="ARBA00022723"/>
    </source>
</evidence>
<sequence length="257" mass="30019">MAQVSDTSNNGIDYNMLQMIDILRSDCIDLQLSEIRTVDVIYSQLRMQYDISINHIIDNILMYYEIEAIDGYQDIERYLNGIANFATINPINIIYNNDINYDADNDDDDDDDDENIEEEHDIFDDIDDIILENGNHNIRFTRIIVNAVRNLSGTNPPASNNISSPVRENRFEDVKVILQKKELEKFPATKYETLSNDIKIVCTKCTVCLDDYDDNSYVRQMECNHIFHKKCIDKWLLEYNYKCPMCRSECGSYEPKL</sequence>
<dbReference type="CDD" id="cd16473">
    <property type="entry name" value="RING-H2_RNF103"/>
    <property type="match status" value="1"/>
</dbReference>
<dbReference type="PROSITE" id="PS50089">
    <property type="entry name" value="ZF_RING_2"/>
    <property type="match status" value="1"/>
</dbReference>
<protein>
    <recommendedName>
        <fullName evidence="4">RING-type domain-containing protein</fullName>
    </recommendedName>
</protein>
<evidence type="ECO:0000256" key="3">
    <source>
        <dbReference type="ARBA" id="ARBA00022833"/>
    </source>
</evidence>
<dbReference type="InterPro" id="IPR013083">
    <property type="entry name" value="Znf_RING/FYVE/PHD"/>
</dbReference>
<dbReference type="GO" id="GO:0061630">
    <property type="term" value="F:ubiquitin protein ligase activity"/>
    <property type="evidence" value="ECO:0007669"/>
    <property type="project" value="TreeGrafter"/>
</dbReference>
<keyword evidence="3" id="KW-0862">Zinc</keyword>
<reference evidence="5" key="1">
    <citation type="journal article" date="2020" name="Nature">
        <title>Giant virus diversity and host interactions through global metagenomics.</title>
        <authorList>
            <person name="Schulz F."/>
            <person name="Roux S."/>
            <person name="Paez-Espino D."/>
            <person name="Jungbluth S."/>
            <person name="Walsh D.A."/>
            <person name="Denef V.J."/>
            <person name="McMahon K.D."/>
            <person name="Konstantinidis K.T."/>
            <person name="Eloe-Fadrosh E.A."/>
            <person name="Kyrpides N.C."/>
            <person name="Woyke T."/>
        </authorList>
    </citation>
    <scope>NUCLEOTIDE SEQUENCE</scope>
    <source>
        <strain evidence="5">GVMAG-S-1035085-51</strain>
    </source>
</reference>
<dbReference type="GO" id="GO:0005634">
    <property type="term" value="C:nucleus"/>
    <property type="evidence" value="ECO:0007669"/>
    <property type="project" value="TreeGrafter"/>
</dbReference>
<evidence type="ECO:0000259" key="4">
    <source>
        <dbReference type="PROSITE" id="PS50089"/>
    </source>
</evidence>
<organism evidence="5">
    <name type="scientific">viral metagenome</name>
    <dbReference type="NCBI Taxonomy" id="1070528"/>
    <lineage>
        <taxon>unclassified sequences</taxon>
        <taxon>metagenomes</taxon>
        <taxon>organismal metagenomes</taxon>
    </lineage>
</organism>
<dbReference type="EMBL" id="MN740623">
    <property type="protein sequence ID" value="QHU36036.1"/>
    <property type="molecule type" value="Genomic_DNA"/>
</dbReference>
<dbReference type="SUPFAM" id="SSF57850">
    <property type="entry name" value="RING/U-box"/>
    <property type="match status" value="1"/>
</dbReference>
<dbReference type="InterPro" id="IPR001841">
    <property type="entry name" value="Znf_RING"/>
</dbReference>
<dbReference type="Pfam" id="PF13639">
    <property type="entry name" value="zf-RING_2"/>
    <property type="match status" value="1"/>
</dbReference>
<name>A0A6C0LYW0_9ZZZZ</name>
<dbReference type="SMART" id="SM00184">
    <property type="entry name" value="RING"/>
    <property type="match status" value="1"/>
</dbReference>
<dbReference type="Gene3D" id="3.30.40.10">
    <property type="entry name" value="Zinc/RING finger domain, C3HC4 (zinc finger)"/>
    <property type="match status" value="1"/>
</dbReference>
<dbReference type="PANTHER" id="PTHR45931:SF3">
    <property type="entry name" value="RING ZINC FINGER-CONTAINING PROTEIN"/>
    <property type="match status" value="1"/>
</dbReference>
<evidence type="ECO:0000313" key="5">
    <source>
        <dbReference type="EMBL" id="QHU36036.1"/>
    </source>
</evidence>